<proteinExistence type="predicted"/>
<dbReference type="EMBL" id="ML004438">
    <property type="protein sequence ID" value="RKP31670.1"/>
    <property type="molecule type" value="Genomic_DNA"/>
</dbReference>
<dbReference type="AlphaFoldDB" id="A0A4P9ZI33"/>
<accession>A0A4P9ZI33</accession>
<name>A0A4P9ZI33_9ASCO</name>
<organism evidence="3 4">
    <name type="scientific">Metschnikowia bicuspidata</name>
    <dbReference type="NCBI Taxonomy" id="27322"/>
    <lineage>
        <taxon>Eukaryota</taxon>
        <taxon>Fungi</taxon>
        <taxon>Dikarya</taxon>
        <taxon>Ascomycota</taxon>
        <taxon>Saccharomycotina</taxon>
        <taxon>Pichiomycetes</taxon>
        <taxon>Metschnikowiaceae</taxon>
        <taxon>Metschnikowia</taxon>
    </lineage>
</organism>
<evidence type="ECO:0000259" key="2">
    <source>
        <dbReference type="Pfam" id="PF02257"/>
    </source>
</evidence>
<sequence length="1157" mass="128884">MALQSPQKHKRSQASATSPPSFPKHEPLLAQNSYLPLGSQFRPSASPAWSYSRPSLAAAQSSHEQPHMQSQPHAALDLTAIDDLAPAYVAANPCAPQIPLVPVPKHPYPAKPMDAPPAAVPGSQHVFHQHVQAPVPPQLWPLVGHALYAGQTEPLPLAHANAHLALKDAEHMRGADDLLQYPTPVHLPAPKAGVAGRAGLRLLIALNVYPQPTYQPVLLQRQFSEYYYAEPQLQPQKPGYVPRPVAQSDRLLNLSVKTPGDARTAYSVDHGNSGSAASRIDIFAPQDKALDASRPSYAVYSSDGRSTADAGKHHDKALPDAEEHLLDMPRDPFAAPHVPVVAQGLAYLPQTSAAPASYLPLNSAPPHAQPSLQNLLFLAQPLLAQMVPGSAYRQPLNVLPQTLQTHQTMLPAQAPHGTTQPAHMYAIDAAWVLHPQYPPFLSLAQPSALVPNSPGTHSQSRLAPANYSRYKLQLLHLSSGASRNRKKPLVSLQSPLERDTDKRALFLDAELLPAAKAVFERLLNEILEINSHDFHGFLVGMLQQSKSHVPLDNFYILLYNSPADALRSPEGSDGELIDRQPADDGTRDQLEVYSRVLEIFKDPKSTIDAIPGASYEQTKLACVHYHEFLRTFLALKIIADALVVSDDRAKNCPTTPRLAIYKLYYVLSQKLFLRYPSQKGVSSEHELILGASKLGKLIKAMHPNLVVKRLGPRGESKYHYIGLTLNMDLYTDETRDLCAHSLEELTAMFSNMRRPSLDTLTQVPTPRARTFQSCGLTATFMDAASALRPLQSFIKPTCMFPPGQLSPAYCYDSHHAHKDVNSWFYVVRQELHDSLAKLDLAISLFTNYFESSEPLENSQEWLMNNVLLLINQLAQSPHFVQKHCLHLFLFVVVWVFPIMLCLDMTKSEAFLFHLRANVHTLVLNFEEKCVSNPYVSVSHLKSFVGILNKILNLDDVANSLFKAKRAPAVIEKMCEDIAGLVRPLPEDKSSNVLERLLACGLVDSLNAYKFVPLLKNGVATDDEVIRLVDSIAERMKRSIVWGLQKLVKNVDAIQNDFDNGMDPMKMHFEYLYICLSFFYDSCFDDVLVERFTVAIVNNYLLLVSNQIMKYIFRIQNQRASMVLNTTFRHWWVVLSFLQEYCGVVLETIGMHHMLNSI</sequence>
<feature type="domain" description="RFX-type winged-helix" evidence="2">
    <location>
        <begin position="669"/>
        <end position="725"/>
    </location>
</feature>
<gene>
    <name evidence="3" type="ORF">METBISCDRAFT_22119</name>
</gene>
<dbReference type="GO" id="GO:0006355">
    <property type="term" value="P:regulation of DNA-templated transcription"/>
    <property type="evidence" value="ECO:0007669"/>
    <property type="project" value="InterPro"/>
</dbReference>
<keyword evidence="4" id="KW-1185">Reference proteome</keyword>
<dbReference type="InterPro" id="IPR036390">
    <property type="entry name" value="WH_DNA-bd_sf"/>
</dbReference>
<dbReference type="InterPro" id="IPR003150">
    <property type="entry name" value="DNA-bd_RFX"/>
</dbReference>
<evidence type="ECO:0000313" key="3">
    <source>
        <dbReference type="EMBL" id="RKP31670.1"/>
    </source>
</evidence>
<dbReference type="Proteomes" id="UP000268321">
    <property type="component" value="Unassembled WGS sequence"/>
</dbReference>
<evidence type="ECO:0000256" key="1">
    <source>
        <dbReference type="SAM" id="MobiDB-lite"/>
    </source>
</evidence>
<dbReference type="Pfam" id="PF02257">
    <property type="entry name" value="RFX_DNA_binding"/>
    <property type="match status" value="1"/>
</dbReference>
<dbReference type="InterPro" id="IPR036388">
    <property type="entry name" value="WH-like_DNA-bd_sf"/>
</dbReference>
<dbReference type="Gene3D" id="1.10.10.10">
    <property type="entry name" value="Winged helix-like DNA-binding domain superfamily/Winged helix DNA-binding domain"/>
    <property type="match status" value="1"/>
</dbReference>
<dbReference type="OrthoDB" id="4084610at2759"/>
<dbReference type="GO" id="GO:0003677">
    <property type="term" value="F:DNA binding"/>
    <property type="evidence" value="ECO:0007669"/>
    <property type="project" value="InterPro"/>
</dbReference>
<dbReference type="SUPFAM" id="SSF46785">
    <property type="entry name" value="Winged helix' DNA-binding domain"/>
    <property type="match status" value="1"/>
</dbReference>
<protein>
    <recommendedName>
        <fullName evidence="2">RFX-type winged-helix domain-containing protein</fullName>
    </recommendedName>
</protein>
<evidence type="ECO:0000313" key="4">
    <source>
        <dbReference type="Proteomes" id="UP000268321"/>
    </source>
</evidence>
<feature type="region of interest" description="Disordered" evidence="1">
    <location>
        <begin position="1"/>
        <end position="37"/>
    </location>
</feature>
<reference evidence="4" key="1">
    <citation type="journal article" date="2018" name="Nat. Microbiol.">
        <title>Leveraging single-cell genomics to expand the fungal tree of life.</title>
        <authorList>
            <person name="Ahrendt S.R."/>
            <person name="Quandt C.A."/>
            <person name="Ciobanu D."/>
            <person name="Clum A."/>
            <person name="Salamov A."/>
            <person name="Andreopoulos B."/>
            <person name="Cheng J.F."/>
            <person name="Woyke T."/>
            <person name="Pelin A."/>
            <person name="Henrissat B."/>
            <person name="Reynolds N.K."/>
            <person name="Benny G.L."/>
            <person name="Smith M.E."/>
            <person name="James T.Y."/>
            <person name="Grigoriev I.V."/>
        </authorList>
    </citation>
    <scope>NUCLEOTIDE SEQUENCE [LARGE SCALE GENOMIC DNA]</scope>
    <source>
        <strain evidence="4">Baker2002</strain>
    </source>
</reference>